<evidence type="ECO:0000256" key="1">
    <source>
        <dbReference type="ARBA" id="ARBA00004651"/>
    </source>
</evidence>
<feature type="transmembrane region" description="Helical" evidence="8">
    <location>
        <begin position="160"/>
        <end position="177"/>
    </location>
</feature>
<feature type="domain" description="ABC transporter" evidence="9">
    <location>
        <begin position="335"/>
        <end position="570"/>
    </location>
</feature>
<keyword evidence="7 8" id="KW-0472">Membrane</keyword>
<evidence type="ECO:0000256" key="8">
    <source>
        <dbReference type="SAM" id="Phobius"/>
    </source>
</evidence>
<keyword evidence="3 8" id="KW-0812">Transmembrane</keyword>
<dbReference type="PROSITE" id="PS50893">
    <property type="entry name" value="ABC_TRANSPORTER_2"/>
    <property type="match status" value="1"/>
</dbReference>
<evidence type="ECO:0000256" key="7">
    <source>
        <dbReference type="ARBA" id="ARBA00023136"/>
    </source>
</evidence>
<feature type="transmembrane region" description="Helical" evidence="8">
    <location>
        <begin position="12"/>
        <end position="34"/>
    </location>
</feature>
<dbReference type="GO" id="GO:0015421">
    <property type="term" value="F:ABC-type oligopeptide transporter activity"/>
    <property type="evidence" value="ECO:0007669"/>
    <property type="project" value="TreeGrafter"/>
</dbReference>
<evidence type="ECO:0000256" key="2">
    <source>
        <dbReference type="ARBA" id="ARBA00005417"/>
    </source>
</evidence>
<dbReference type="InterPro" id="IPR017871">
    <property type="entry name" value="ABC_transporter-like_CS"/>
</dbReference>
<dbReference type="Pfam" id="PF00005">
    <property type="entry name" value="ABC_tran"/>
    <property type="match status" value="1"/>
</dbReference>
<dbReference type="GO" id="GO:0005886">
    <property type="term" value="C:plasma membrane"/>
    <property type="evidence" value="ECO:0007669"/>
    <property type="project" value="UniProtKB-SubCell"/>
</dbReference>
<proteinExistence type="inferred from homology"/>
<comment type="subcellular location">
    <subcellularLocation>
        <location evidence="1">Cell membrane</location>
        <topology evidence="1">Multi-pass membrane protein</topology>
    </subcellularLocation>
</comment>
<dbReference type="AlphaFoldDB" id="A0A1H9P1L2"/>
<accession>A0A1H9P1L2</accession>
<dbReference type="InterPro" id="IPR003439">
    <property type="entry name" value="ABC_transporter-like_ATP-bd"/>
</dbReference>
<feature type="transmembrane region" description="Helical" evidence="8">
    <location>
        <begin position="54"/>
        <end position="72"/>
    </location>
</feature>
<comment type="caution">
    <text evidence="11">The sequence shown here is derived from an EMBL/GenBank/DDBJ whole genome shotgun (WGS) entry which is preliminary data.</text>
</comment>
<evidence type="ECO:0000256" key="6">
    <source>
        <dbReference type="ARBA" id="ARBA00022989"/>
    </source>
</evidence>
<name>A0A1H9P1L2_9BACI</name>
<evidence type="ECO:0000256" key="3">
    <source>
        <dbReference type="ARBA" id="ARBA00022692"/>
    </source>
</evidence>
<dbReference type="InterPro" id="IPR003593">
    <property type="entry name" value="AAA+_ATPase"/>
</dbReference>
<keyword evidence="5 11" id="KW-0067">ATP-binding</keyword>
<dbReference type="FunFam" id="3.40.50.300:FF:000218">
    <property type="entry name" value="Multidrug ABC transporter ATP-binding protein"/>
    <property type="match status" value="1"/>
</dbReference>
<dbReference type="SUPFAM" id="SSF90123">
    <property type="entry name" value="ABC transporter transmembrane region"/>
    <property type="match status" value="1"/>
</dbReference>
<dbReference type="InterPro" id="IPR036640">
    <property type="entry name" value="ABC1_TM_sf"/>
</dbReference>
<feature type="transmembrane region" description="Helical" evidence="8">
    <location>
        <begin position="137"/>
        <end position="154"/>
    </location>
</feature>
<dbReference type="PANTHER" id="PTHR43394:SF1">
    <property type="entry name" value="ATP-BINDING CASSETTE SUB-FAMILY B MEMBER 10, MITOCHONDRIAL"/>
    <property type="match status" value="1"/>
</dbReference>
<dbReference type="Gene3D" id="1.20.1560.10">
    <property type="entry name" value="ABC transporter type 1, transmembrane domain"/>
    <property type="match status" value="1"/>
</dbReference>
<reference evidence="11 12" key="1">
    <citation type="submission" date="2016-10" db="EMBL/GenBank/DDBJ databases">
        <authorList>
            <person name="Varghese N."/>
            <person name="Submissions S."/>
        </authorList>
    </citation>
    <scope>NUCLEOTIDE SEQUENCE [LARGE SCALE GENOMIC DNA]</scope>
    <source>
        <strain evidence="11 12">TC-13</strain>
    </source>
</reference>
<sequence length="574" mass="64526">MRFVKPYSWEIVLTIVIGIVKFAIPLFIPLLIKIVLDDIIAADDLTNGEKTKELLYWLGGTIIVFFIIRPPIEYYRQYFAQHVSNKVLFDIRKEIYSHLQRLSLKYYANTRAGDVISRVINDVEQTKNFVMTGLMNVWLDLATIVIAVIIMLTMDIKLTLVALLAFPFYALSVKYFFGKLRDLTRKRSQALAGVQSYLHERVAGMSIIKSFTLEKHEQTLFDEANGEFLEKALDQTKWNAKSFAVVNTITDVAPLLVIAYAGYEVINGTLSVGTMVAFIAYIERLYGPLRRLVSSSTTLTQSIASMDRMFDLMDEPYEVKNKVDARDLPSATGEVRFDNVSFQYEKEGVSILNNINFTIKPGETVAFVGMSGGGKSTIISLIPRFYDATDGVVTIDGQDVRDVTLHSLRSQIGIVLQDNILFSDSVKENILMGKPDATDEQVIEAAKAANAHDFIMTLPNSYDTKVGERGVKLSGGQKQRVAIARVFLKNPPILILDEATSALDLESEALIQESLEELAHERTTIIIAHRLSTITHADKIFVIDHGQLIENGNHEQLMTKQGTYYDLFQVQHLE</sequence>
<dbReference type="RefSeq" id="WP_170844168.1">
    <property type="nucleotide sequence ID" value="NZ_FMVP01000015.1"/>
</dbReference>
<dbReference type="GO" id="GO:0016887">
    <property type="term" value="F:ATP hydrolysis activity"/>
    <property type="evidence" value="ECO:0007669"/>
    <property type="project" value="InterPro"/>
</dbReference>
<feature type="transmembrane region" description="Helical" evidence="8">
    <location>
        <begin position="269"/>
        <end position="286"/>
    </location>
</feature>
<dbReference type="PROSITE" id="PS00211">
    <property type="entry name" value="ABC_TRANSPORTER_1"/>
    <property type="match status" value="1"/>
</dbReference>
<dbReference type="PROSITE" id="PS50929">
    <property type="entry name" value="ABC_TM1F"/>
    <property type="match status" value="1"/>
</dbReference>
<evidence type="ECO:0000259" key="10">
    <source>
        <dbReference type="PROSITE" id="PS50929"/>
    </source>
</evidence>
<organism evidence="11 12">
    <name type="scientific">Lysinibacillus fusiformis</name>
    <dbReference type="NCBI Taxonomy" id="28031"/>
    <lineage>
        <taxon>Bacteria</taxon>
        <taxon>Bacillati</taxon>
        <taxon>Bacillota</taxon>
        <taxon>Bacilli</taxon>
        <taxon>Bacillales</taxon>
        <taxon>Bacillaceae</taxon>
        <taxon>Lysinibacillus</taxon>
    </lineage>
</organism>
<dbReference type="SUPFAM" id="SSF52540">
    <property type="entry name" value="P-loop containing nucleoside triphosphate hydrolases"/>
    <property type="match status" value="1"/>
</dbReference>
<evidence type="ECO:0000256" key="4">
    <source>
        <dbReference type="ARBA" id="ARBA00022741"/>
    </source>
</evidence>
<evidence type="ECO:0000259" key="9">
    <source>
        <dbReference type="PROSITE" id="PS50893"/>
    </source>
</evidence>
<evidence type="ECO:0000313" key="12">
    <source>
        <dbReference type="Proteomes" id="UP000199410"/>
    </source>
</evidence>
<gene>
    <name evidence="11" type="ORF">SAMN02787113_03753</name>
</gene>
<dbReference type="Pfam" id="PF00664">
    <property type="entry name" value="ABC_membrane"/>
    <property type="match status" value="1"/>
</dbReference>
<dbReference type="InterPro" id="IPR027417">
    <property type="entry name" value="P-loop_NTPase"/>
</dbReference>
<comment type="similarity">
    <text evidence="2">Belongs to the ABC transporter superfamily.</text>
</comment>
<evidence type="ECO:0000256" key="5">
    <source>
        <dbReference type="ARBA" id="ARBA00022840"/>
    </source>
</evidence>
<evidence type="ECO:0000313" key="11">
    <source>
        <dbReference type="EMBL" id="SER42082.1"/>
    </source>
</evidence>
<keyword evidence="6 8" id="KW-1133">Transmembrane helix</keyword>
<keyword evidence="4" id="KW-0547">Nucleotide-binding</keyword>
<dbReference type="EMBL" id="FOEL01000015">
    <property type="protein sequence ID" value="SER42082.1"/>
    <property type="molecule type" value="Genomic_DNA"/>
</dbReference>
<dbReference type="Gene3D" id="3.40.50.300">
    <property type="entry name" value="P-loop containing nucleotide triphosphate hydrolases"/>
    <property type="match status" value="1"/>
</dbReference>
<feature type="domain" description="ABC transmembrane type-1" evidence="10">
    <location>
        <begin position="12"/>
        <end position="301"/>
    </location>
</feature>
<dbReference type="CDD" id="cd03251">
    <property type="entry name" value="ABCC_MsbA"/>
    <property type="match status" value="1"/>
</dbReference>
<dbReference type="GO" id="GO:0005524">
    <property type="term" value="F:ATP binding"/>
    <property type="evidence" value="ECO:0007669"/>
    <property type="project" value="UniProtKB-KW"/>
</dbReference>
<dbReference type="SMART" id="SM00382">
    <property type="entry name" value="AAA"/>
    <property type="match status" value="1"/>
</dbReference>
<dbReference type="Proteomes" id="UP000199410">
    <property type="component" value="Unassembled WGS sequence"/>
</dbReference>
<dbReference type="PANTHER" id="PTHR43394">
    <property type="entry name" value="ATP-DEPENDENT PERMEASE MDL1, MITOCHONDRIAL"/>
    <property type="match status" value="1"/>
</dbReference>
<dbReference type="InterPro" id="IPR011527">
    <property type="entry name" value="ABC1_TM_dom"/>
</dbReference>
<dbReference type="InterPro" id="IPR039421">
    <property type="entry name" value="Type_1_exporter"/>
</dbReference>
<protein>
    <submittedName>
        <fullName evidence="11">ATP-binding cassette, subfamily B, MsbA</fullName>
    </submittedName>
</protein>